<dbReference type="SUPFAM" id="SSF51735">
    <property type="entry name" value="NAD(P)-binding Rossmann-fold domains"/>
    <property type="match status" value="1"/>
</dbReference>
<dbReference type="Gene3D" id="3.40.50.720">
    <property type="entry name" value="NAD(P)-binding Rossmann-like Domain"/>
    <property type="match status" value="1"/>
</dbReference>
<keyword evidence="3" id="KW-0560">Oxidoreductase</keyword>
<dbReference type="AlphaFoldDB" id="A0A6A6ZY61"/>
<accession>A0A6A6ZY61</accession>
<evidence type="ECO:0000256" key="1">
    <source>
        <dbReference type="ARBA" id="ARBA00005725"/>
    </source>
</evidence>
<proteinExistence type="inferred from homology"/>
<evidence type="ECO:0000256" key="2">
    <source>
        <dbReference type="ARBA" id="ARBA00022857"/>
    </source>
</evidence>
<dbReference type="GO" id="GO:0016491">
    <property type="term" value="F:oxidoreductase activity"/>
    <property type="evidence" value="ECO:0007669"/>
    <property type="project" value="UniProtKB-KW"/>
</dbReference>
<dbReference type="InterPro" id="IPR008030">
    <property type="entry name" value="NmrA-like"/>
</dbReference>
<keyword evidence="2" id="KW-0521">NADP</keyword>
<sequence>MVRIAIAGGAGNVASEIIDALVATKKHEIVILTRRDPPSTATSGVTYAKTSYEGVNELADIFKNVHTVLSFLAPFDQEKGIEAQKKVIDASVQAGVKRFAPSEWIGAGIDHMSWYTFKGAARTYLAELNASSKVLEYCLFQPGFFTDYLSSPYRLAKHVKAIETPWDFERRRMLLPEGADDAVMVFTTVQDLANVVARAVEYEGVWPVDGGITGSRLTVKQLVALGEKLRGRTFDVSTFSAESLEAGTWEPKWLPRIDHPSLPIEQIEAMSKVITAGLLLALKANAFDVSDGWNKLLPDYKFEDAETFLAEVWKGKS</sequence>
<evidence type="ECO:0000313" key="6">
    <source>
        <dbReference type="Proteomes" id="UP000799424"/>
    </source>
</evidence>
<name>A0A6A6ZY61_9PLEO</name>
<dbReference type="Pfam" id="PF05368">
    <property type="entry name" value="NmrA"/>
    <property type="match status" value="1"/>
</dbReference>
<protein>
    <submittedName>
        <fullName evidence="5">NmrA-like family protein</fullName>
    </submittedName>
</protein>
<comment type="similarity">
    <text evidence="1">Belongs to the NmrA-type oxidoreductase family. Isoflavone reductase subfamily.</text>
</comment>
<evidence type="ECO:0000259" key="4">
    <source>
        <dbReference type="Pfam" id="PF05368"/>
    </source>
</evidence>
<organism evidence="5 6">
    <name type="scientific">Ophiobolus disseminans</name>
    <dbReference type="NCBI Taxonomy" id="1469910"/>
    <lineage>
        <taxon>Eukaryota</taxon>
        <taxon>Fungi</taxon>
        <taxon>Dikarya</taxon>
        <taxon>Ascomycota</taxon>
        <taxon>Pezizomycotina</taxon>
        <taxon>Dothideomycetes</taxon>
        <taxon>Pleosporomycetidae</taxon>
        <taxon>Pleosporales</taxon>
        <taxon>Pleosporineae</taxon>
        <taxon>Phaeosphaeriaceae</taxon>
        <taxon>Ophiobolus</taxon>
    </lineage>
</organism>
<reference evidence="5" key="1">
    <citation type="journal article" date="2020" name="Stud. Mycol.">
        <title>101 Dothideomycetes genomes: a test case for predicting lifestyles and emergence of pathogens.</title>
        <authorList>
            <person name="Haridas S."/>
            <person name="Albert R."/>
            <person name="Binder M."/>
            <person name="Bloem J."/>
            <person name="Labutti K."/>
            <person name="Salamov A."/>
            <person name="Andreopoulos B."/>
            <person name="Baker S."/>
            <person name="Barry K."/>
            <person name="Bills G."/>
            <person name="Bluhm B."/>
            <person name="Cannon C."/>
            <person name="Castanera R."/>
            <person name="Culley D."/>
            <person name="Daum C."/>
            <person name="Ezra D."/>
            <person name="Gonzalez J."/>
            <person name="Henrissat B."/>
            <person name="Kuo A."/>
            <person name="Liang C."/>
            <person name="Lipzen A."/>
            <person name="Lutzoni F."/>
            <person name="Magnuson J."/>
            <person name="Mondo S."/>
            <person name="Nolan M."/>
            <person name="Ohm R."/>
            <person name="Pangilinan J."/>
            <person name="Park H.-J."/>
            <person name="Ramirez L."/>
            <person name="Alfaro M."/>
            <person name="Sun H."/>
            <person name="Tritt A."/>
            <person name="Yoshinaga Y."/>
            <person name="Zwiers L.-H."/>
            <person name="Turgeon B."/>
            <person name="Goodwin S."/>
            <person name="Spatafora J."/>
            <person name="Crous P."/>
            <person name="Grigoriev I."/>
        </authorList>
    </citation>
    <scope>NUCLEOTIDE SEQUENCE</scope>
    <source>
        <strain evidence="5">CBS 113818</strain>
    </source>
</reference>
<dbReference type="InterPro" id="IPR051609">
    <property type="entry name" value="NmrA/Isoflavone_reductase-like"/>
</dbReference>
<dbReference type="Proteomes" id="UP000799424">
    <property type="component" value="Unassembled WGS sequence"/>
</dbReference>
<keyword evidence="6" id="KW-1185">Reference proteome</keyword>
<evidence type="ECO:0000256" key="3">
    <source>
        <dbReference type="ARBA" id="ARBA00023002"/>
    </source>
</evidence>
<gene>
    <name evidence="5" type="ORF">CC86DRAFT_467425</name>
</gene>
<dbReference type="OrthoDB" id="10000533at2759"/>
<evidence type="ECO:0000313" key="5">
    <source>
        <dbReference type="EMBL" id="KAF2825803.1"/>
    </source>
</evidence>
<feature type="domain" description="NmrA-like" evidence="4">
    <location>
        <begin position="3"/>
        <end position="240"/>
    </location>
</feature>
<dbReference type="PANTHER" id="PTHR47706">
    <property type="entry name" value="NMRA-LIKE FAMILY PROTEIN"/>
    <property type="match status" value="1"/>
</dbReference>
<dbReference type="EMBL" id="MU006227">
    <property type="protein sequence ID" value="KAF2825803.1"/>
    <property type="molecule type" value="Genomic_DNA"/>
</dbReference>
<dbReference type="PANTHER" id="PTHR47706:SF4">
    <property type="entry name" value="NMRA-LIKE DOMAIN-CONTAINING PROTEIN"/>
    <property type="match status" value="1"/>
</dbReference>
<dbReference type="InterPro" id="IPR036291">
    <property type="entry name" value="NAD(P)-bd_dom_sf"/>
</dbReference>